<evidence type="ECO:0000313" key="3">
    <source>
        <dbReference type="EMBL" id="AAL89749.1"/>
    </source>
</evidence>
<sequence length="81" mass="8786">MDIVKSINTSVDAVLDELDCAYFAVTLKVEFKTGKLLVCIGFGDTLLAAKDKAYAKLGLSIIEEVNSHSCLISLNTQNPKH</sequence>
<evidence type="ECO:0000256" key="1">
    <source>
        <dbReference type="ARBA" id="ARBA00019813"/>
    </source>
</evidence>
<accession>Q8QRR4</accession>
<reference evidence="3" key="1">
    <citation type="submission" date="2002-02" db="EMBL/GenBank/DDBJ databases">
        <title>Genetic characterization of the spike glycoprotein gene of transmissible gastroenteritis viruses (TGEVs) isolated in Korea and the genes 3/3-1 in TGEV passaged on swine testicular cell.</title>
        <authorList>
            <person name="Kim S.J."/>
            <person name="Kwon H.M."/>
        </authorList>
    </citation>
    <scope>NUCLEOTIDE SEQUENCE</scope>
    <source>
        <strain evidence="3">KT2</strain>
    </source>
</reference>
<proteinExistence type="predicted"/>
<dbReference type="Pfam" id="PF04694">
    <property type="entry name" value="Corona_3"/>
    <property type="match status" value="1"/>
</dbReference>
<evidence type="ECO:0000256" key="2">
    <source>
        <dbReference type="ARBA" id="ARBA00030004"/>
    </source>
</evidence>
<dbReference type="InterPro" id="IPR006784">
    <property type="entry name" value="Coronavirus_Orf3"/>
</dbReference>
<dbReference type="EMBL" id="AF481368">
    <property type="protein sequence ID" value="AAL89749.1"/>
    <property type="molecule type" value="Genomic_RNA"/>
</dbReference>
<name>Q8QRR4_TGEV</name>
<organism evidence="3">
    <name type="scientific">Transmissible gastroenteritis virus</name>
    <name type="common">TGEV</name>
    <dbReference type="NCBI Taxonomy" id="11149"/>
    <lineage>
        <taxon>Viruses</taxon>
        <taxon>Riboviria</taxon>
        <taxon>Orthornavirae</taxon>
        <taxon>Pisuviricota</taxon>
        <taxon>Pisoniviricetes</taxon>
        <taxon>Nidovirales</taxon>
        <taxon>Cornidovirineae</taxon>
        <taxon>Coronaviridae</taxon>
        <taxon>Orthocoronavirinae</taxon>
        <taxon>Alphacoronavirus</taxon>
        <taxon>Tegacovirus</taxon>
        <taxon>Alphacoronavirus suis</taxon>
        <taxon>Alphacoronavirus 1</taxon>
    </lineage>
</organism>
<protein>
    <recommendedName>
        <fullName evidence="1">Non-structural protein 3a</fullName>
    </recommendedName>
    <alternativeName>
        <fullName evidence="2">Accessory protein 3a</fullName>
    </alternativeName>
</protein>